<accession>A0AAD9UZJ2</accession>
<dbReference type="AlphaFoldDB" id="A0AAD9UZJ2"/>
<dbReference type="Proteomes" id="UP001249851">
    <property type="component" value="Unassembled WGS sequence"/>
</dbReference>
<reference evidence="1" key="2">
    <citation type="journal article" date="2023" name="Science">
        <title>Genomic signatures of disease resistance in endangered staghorn corals.</title>
        <authorList>
            <person name="Vollmer S.V."/>
            <person name="Selwyn J.D."/>
            <person name="Despard B.A."/>
            <person name="Roesel C.L."/>
        </authorList>
    </citation>
    <scope>NUCLEOTIDE SEQUENCE</scope>
    <source>
        <strain evidence="1">K2</strain>
    </source>
</reference>
<gene>
    <name evidence="1" type="ORF">P5673_022982</name>
</gene>
<reference evidence="1" key="1">
    <citation type="journal article" date="2023" name="G3 (Bethesda)">
        <title>Whole genome assembly and annotation of the endangered Caribbean coral Acropora cervicornis.</title>
        <authorList>
            <person name="Selwyn J.D."/>
            <person name="Vollmer S.V."/>
        </authorList>
    </citation>
    <scope>NUCLEOTIDE SEQUENCE</scope>
    <source>
        <strain evidence="1">K2</strain>
    </source>
</reference>
<proteinExistence type="predicted"/>
<comment type="caution">
    <text evidence="1">The sequence shown here is derived from an EMBL/GenBank/DDBJ whole genome shotgun (WGS) entry which is preliminary data.</text>
</comment>
<keyword evidence="2" id="KW-1185">Reference proteome</keyword>
<sequence>MSLYLTFKYLKVMFRATSILKVYIYSRQTECFVKHIFQHIIPSSSSAAQYTLQVEILSQSCNSDFTKVSQVVPVETKGIVRSFATNL</sequence>
<protein>
    <submittedName>
        <fullName evidence="1">Uncharacterized protein</fullName>
    </submittedName>
</protein>
<evidence type="ECO:0000313" key="1">
    <source>
        <dbReference type="EMBL" id="KAK2555350.1"/>
    </source>
</evidence>
<name>A0AAD9UZJ2_ACRCE</name>
<dbReference type="EMBL" id="JARQWQ010000063">
    <property type="protein sequence ID" value="KAK2555350.1"/>
    <property type="molecule type" value="Genomic_DNA"/>
</dbReference>
<organism evidence="1 2">
    <name type="scientific">Acropora cervicornis</name>
    <name type="common">Staghorn coral</name>
    <dbReference type="NCBI Taxonomy" id="6130"/>
    <lineage>
        <taxon>Eukaryota</taxon>
        <taxon>Metazoa</taxon>
        <taxon>Cnidaria</taxon>
        <taxon>Anthozoa</taxon>
        <taxon>Hexacorallia</taxon>
        <taxon>Scleractinia</taxon>
        <taxon>Astrocoeniina</taxon>
        <taxon>Acroporidae</taxon>
        <taxon>Acropora</taxon>
    </lineage>
</organism>
<evidence type="ECO:0000313" key="2">
    <source>
        <dbReference type="Proteomes" id="UP001249851"/>
    </source>
</evidence>